<gene>
    <name evidence="11" type="primary">omp135</name>
    <name evidence="9" type="synonym">hefA</name>
    <name evidence="12" type="synonym">omp145</name>
    <name evidence="10" type="synonym">omp1610</name>
    <name evidence="9" type="ORF">NHP190020_13380</name>
</gene>
<dbReference type="EMBL" id="AP023036">
    <property type="protein sequence ID" value="BCD46299.1"/>
    <property type="molecule type" value="Genomic_DNA"/>
</dbReference>
<dbReference type="InterPro" id="IPR051906">
    <property type="entry name" value="TolC-like"/>
</dbReference>
<comment type="subcellular location">
    <subcellularLocation>
        <location evidence="1">Cell outer membrane</location>
    </subcellularLocation>
</comment>
<evidence type="ECO:0000256" key="8">
    <source>
        <dbReference type="SAM" id="SignalP"/>
    </source>
</evidence>
<evidence type="ECO:0000256" key="2">
    <source>
        <dbReference type="ARBA" id="ARBA00007613"/>
    </source>
</evidence>
<dbReference type="EMBL" id="LT633567">
    <property type="protein sequence ID" value="SFZ72334.1"/>
    <property type="molecule type" value="Genomic_DNA"/>
</dbReference>
<keyword evidence="6" id="KW-0472">Membrane</keyword>
<keyword evidence="4" id="KW-1134">Transmembrane beta strand</keyword>
<protein>
    <submittedName>
        <fullName evidence="11">OMP135</fullName>
    </submittedName>
    <submittedName>
        <fullName evidence="12">OMP145</fullName>
    </submittedName>
    <submittedName>
        <fullName evidence="10">OMP1610</fullName>
    </submittedName>
    <submittedName>
        <fullName evidence="9">Outer membrane protein of the hefABC efflux system, HefA</fullName>
    </submittedName>
</protein>
<evidence type="ECO:0000256" key="1">
    <source>
        <dbReference type="ARBA" id="ARBA00004442"/>
    </source>
</evidence>
<dbReference type="GO" id="GO:0015288">
    <property type="term" value="F:porin activity"/>
    <property type="evidence" value="ECO:0007669"/>
    <property type="project" value="TreeGrafter"/>
</dbReference>
<evidence type="ECO:0000313" key="10">
    <source>
        <dbReference type="EMBL" id="SFZ72218.1"/>
    </source>
</evidence>
<keyword evidence="8" id="KW-0732">Signal</keyword>
<keyword evidence="3" id="KW-0813">Transport</keyword>
<comment type="similarity">
    <text evidence="2">Belongs to the outer membrane factor (OMF) (TC 1.B.17) family.</text>
</comment>
<evidence type="ECO:0000256" key="3">
    <source>
        <dbReference type="ARBA" id="ARBA00022448"/>
    </source>
</evidence>
<evidence type="ECO:0000256" key="5">
    <source>
        <dbReference type="ARBA" id="ARBA00022692"/>
    </source>
</evidence>
<dbReference type="GO" id="GO:0015562">
    <property type="term" value="F:efflux transmembrane transporter activity"/>
    <property type="evidence" value="ECO:0007669"/>
    <property type="project" value="InterPro"/>
</dbReference>
<feature type="chain" id="PRO_5009906870" evidence="8">
    <location>
        <begin position="26"/>
        <end position="457"/>
    </location>
</feature>
<keyword evidence="5" id="KW-0812">Transmembrane</keyword>
<dbReference type="Proteomes" id="UP000509742">
    <property type="component" value="Chromosome"/>
</dbReference>
<dbReference type="Pfam" id="PF02321">
    <property type="entry name" value="OEP"/>
    <property type="match status" value="1"/>
</dbReference>
<dbReference type="EMBL" id="LT633515">
    <property type="protein sequence ID" value="SFZ72218.1"/>
    <property type="molecule type" value="Genomic_DNA"/>
</dbReference>
<proteinExistence type="inferred from homology"/>
<dbReference type="AlphaFoldDB" id="A0A1M4NHL4"/>
<dbReference type="InterPro" id="IPR003423">
    <property type="entry name" value="OMP_efflux"/>
</dbReference>
<accession>A0A1M4NHL4</accession>
<dbReference type="GO" id="GO:1990281">
    <property type="term" value="C:efflux pump complex"/>
    <property type="evidence" value="ECO:0007669"/>
    <property type="project" value="TreeGrafter"/>
</dbReference>
<evidence type="ECO:0000313" key="9">
    <source>
        <dbReference type="EMBL" id="BCD46299.1"/>
    </source>
</evidence>
<evidence type="ECO:0000256" key="4">
    <source>
        <dbReference type="ARBA" id="ARBA00022452"/>
    </source>
</evidence>
<keyword evidence="7" id="KW-0998">Cell outer membrane</keyword>
<evidence type="ECO:0000256" key="7">
    <source>
        <dbReference type="ARBA" id="ARBA00023237"/>
    </source>
</evidence>
<dbReference type="PANTHER" id="PTHR30026:SF20">
    <property type="entry name" value="OUTER MEMBRANE PROTEIN TOLC"/>
    <property type="match status" value="1"/>
</dbReference>
<dbReference type="SUPFAM" id="SSF56954">
    <property type="entry name" value="Outer membrane efflux proteins (OEP)"/>
    <property type="match status" value="1"/>
</dbReference>
<keyword evidence="13" id="KW-1185">Reference proteome</keyword>
<feature type="signal peptide" evidence="8">
    <location>
        <begin position="1"/>
        <end position="25"/>
    </location>
</feature>
<dbReference type="Gene3D" id="1.20.1600.10">
    <property type="entry name" value="Outer membrane efflux proteins (OEP)"/>
    <property type="match status" value="1"/>
</dbReference>
<name>A0A1M4NHL4_9HELI</name>
<dbReference type="RefSeq" id="WP_232088452.1">
    <property type="nucleotide sequence ID" value="NZ_CABIUI010000001.1"/>
</dbReference>
<reference evidence="11" key="1">
    <citation type="submission" date="2016-10" db="EMBL/GenBank/DDBJ databases">
        <title>Proteomic and phylogenetic analysis of the outer membrane protein repertoire of gastric Helicobacter species.</title>
        <authorList>
            <person name="Joosten M."/>
        </authorList>
    </citation>
    <scope>NUCLEOTIDE SEQUENCE</scope>
    <source>
        <strain evidence="10">HS2</strain>
        <strain evidence="11">HS4</strain>
        <strain evidence="12">HS7</strain>
    </source>
</reference>
<evidence type="ECO:0000313" key="11">
    <source>
        <dbReference type="EMBL" id="SFZ72334.1"/>
    </source>
</evidence>
<sequence>MSLHSYKKRAWGALLACLTCLHLQALELQGYQPQPEEDFNLNLKRLERLEDHNFASTEGNALSLADLIKNANNNYSLQAARLQVAQALKNHAIAKAKFLPTLSGSYTFNHRNRNTPFYPNYSMQLLDTKLTLNLFNGFSDVNGVRQQAASYRSSSANMEYTKQSIYLQVVQQYYQYFNNMAQLVAYKERLAELQFNLKRIRRLYDQGLVAIDELESAKAQSALSENDITNIQFSIEQNRLTLEYLTNSKIHSLRRTTLLQPSFALRERADLRALREQITAISYQNKALNYYPTVDINDDWQYYIQKPAFARGKDNRFGNLFPQQQNTVGIVVSLNILSDIGLSLQKQYVRLNQLSQEKTLMYKKMEQQKDEELYRRSIYMAVDRIRSSEASLKSATISYDSIKRRYAANLVDFTTYLRALRTRFDAEVVYNQSLNNYEMQKANYIFYSGHEIQNYVR</sequence>
<evidence type="ECO:0000313" key="13">
    <source>
        <dbReference type="Proteomes" id="UP000509742"/>
    </source>
</evidence>
<evidence type="ECO:0000256" key="6">
    <source>
        <dbReference type="ARBA" id="ARBA00023136"/>
    </source>
</evidence>
<evidence type="ECO:0000313" key="12">
    <source>
        <dbReference type="EMBL" id="SFZ72430.1"/>
    </source>
</evidence>
<organism evidence="11">
    <name type="scientific">Helicobacter suis</name>
    <dbReference type="NCBI Taxonomy" id="104628"/>
    <lineage>
        <taxon>Bacteria</taxon>
        <taxon>Pseudomonadati</taxon>
        <taxon>Campylobacterota</taxon>
        <taxon>Epsilonproteobacteria</taxon>
        <taxon>Campylobacterales</taxon>
        <taxon>Helicobacteraceae</taxon>
        <taxon>Helicobacter</taxon>
    </lineage>
</organism>
<dbReference type="PANTHER" id="PTHR30026">
    <property type="entry name" value="OUTER MEMBRANE PROTEIN TOLC"/>
    <property type="match status" value="1"/>
</dbReference>
<reference evidence="9 13" key="2">
    <citation type="submission" date="2020-04" db="EMBL/GenBank/DDBJ databases">
        <title>Genomic analysis of gastric non-Helicobacter pylori Helicobacters isolated in Japan.</title>
        <authorList>
            <person name="Suzuki M."/>
            <person name="Rimbara E."/>
        </authorList>
    </citation>
    <scope>NUCLEOTIDE SEQUENCE [LARGE SCALE GENOMIC DNA]</scope>
    <source>
        <strain evidence="9 13">NHP19-0020</strain>
    </source>
</reference>
<dbReference type="GO" id="GO:0009279">
    <property type="term" value="C:cell outer membrane"/>
    <property type="evidence" value="ECO:0007669"/>
    <property type="project" value="UniProtKB-SubCell"/>
</dbReference>
<dbReference type="EMBL" id="LT633612">
    <property type="protein sequence ID" value="SFZ72430.1"/>
    <property type="molecule type" value="Genomic_DNA"/>
</dbReference>